<keyword evidence="2" id="KW-1185">Reference proteome</keyword>
<gene>
    <name evidence="1" type="ORF">H9Y05_06375</name>
</gene>
<dbReference type="RefSeq" id="WP_216713802.1">
    <property type="nucleotide sequence ID" value="NZ_JACVEL010000003.1"/>
</dbReference>
<comment type="caution">
    <text evidence="1">The sequence shown here is derived from an EMBL/GenBank/DDBJ whole genome shotgun (WGS) entry which is preliminary data.</text>
</comment>
<evidence type="ECO:0000313" key="1">
    <source>
        <dbReference type="EMBL" id="MBC9812103.1"/>
    </source>
</evidence>
<dbReference type="EMBL" id="JACVEL010000003">
    <property type="protein sequence ID" value="MBC9812103.1"/>
    <property type="molecule type" value="Genomic_DNA"/>
</dbReference>
<sequence length="225" mass="25991">MGVDLTGIIGHSLSKEEILALPGQIDQWEEVHRFFASYSGDSYSQAKWDGYMDEEQLELIWRSFESPEMDQTSTSKLMNVDSVIDCTFGTLAIYRKTLLITHRNHKYSNLRNPDTAKNILILNRLIAKRFNQQEIIYCADSGYPTQSIEHTALFGADFAEIKAHAFTHFGIPPLGLEEARKYMFFIDRTDAEPGEMTVWEGESPYWRYNEEAGDYQLIRIPDEKE</sequence>
<dbReference type="AlphaFoldDB" id="A0A8J6PBF6"/>
<reference evidence="1" key="1">
    <citation type="submission" date="2020-09" db="EMBL/GenBank/DDBJ databases">
        <title>Taishania pollutisoli gen. nov., sp. nov., Isolated from Tetrabromobisphenol A-Contaminated Soil.</title>
        <authorList>
            <person name="Chen Q."/>
        </authorList>
    </citation>
    <scope>NUCLEOTIDE SEQUENCE</scope>
    <source>
        <strain evidence="1">CZZ-1</strain>
    </source>
</reference>
<organism evidence="1 2">
    <name type="scientific">Taishania pollutisoli</name>
    <dbReference type="NCBI Taxonomy" id="2766479"/>
    <lineage>
        <taxon>Bacteria</taxon>
        <taxon>Pseudomonadati</taxon>
        <taxon>Bacteroidota</taxon>
        <taxon>Flavobacteriia</taxon>
        <taxon>Flavobacteriales</taxon>
        <taxon>Crocinitomicaceae</taxon>
        <taxon>Taishania</taxon>
    </lineage>
</organism>
<dbReference type="Proteomes" id="UP000652681">
    <property type="component" value="Unassembled WGS sequence"/>
</dbReference>
<protein>
    <submittedName>
        <fullName evidence="1">Uncharacterized protein</fullName>
    </submittedName>
</protein>
<accession>A0A8J6PBF6</accession>
<proteinExistence type="predicted"/>
<name>A0A8J6PBF6_9FLAO</name>
<evidence type="ECO:0000313" key="2">
    <source>
        <dbReference type="Proteomes" id="UP000652681"/>
    </source>
</evidence>